<evidence type="ECO:0000313" key="8">
    <source>
        <dbReference type="EMBL" id="KPQ09029.1"/>
    </source>
</evidence>
<feature type="transmembrane region" description="Helical" evidence="6">
    <location>
        <begin position="107"/>
        <end position="129"/>
    </location>
</feature>
<evidence type="ECO:0000256" key="6">
    <source>
        <dbReference type="SAM" id="Phobius"/>
    </source>
</evidence>
<dbReference type="SUPFAM" id="SSF103481">
    <property type="entry name" value="Multidrug resistance efflux transporter EmrE"/>
    <property type="match status" value="2"/>
</dbReference>
<comment type="caution">
    <text evidence="8">The sequence shown here is derived from an EMBL/GenBank/DDBJ whole genome shotgun (WGS) entry which is preliminary data.</text>
</comment>
<dbReference type="GO" id="GO:0016020">
    <property type="term" value="C:membrane"/>
    <property type="evidence" value="ECO:0007669"/>
    <property type="project" value="UniProtKB-SubCell"/>
</dbReference>
<dbReference type="AlphaFoldDB" id="A0A0P7XNK5"/>
<evidence type="ECO:0000256" key="1">
    <source>
        <dbReference type="ARBA" id="ARBA00004141"/>
    </source>
</evidence>
<dbReference type="Proteomes" id="UP000182800">
    <property type="component" value="Unassembled WGS sequence"/>
</dbReference>
<feature type="transmembrane region" description="Helical" evidence="6">
    <location>
        <begin position="136"/>
        <end position="153"/>
    </location>
</feature>
<dbReference type="RefSeq" id="WP_074443872.1">
    <property type="nucleotide sequence ID" value="NZ_FMBM01000001.1"/>
</dbReference>
<dbReference type="InterPro" id="IPR050638">
    <property type="entry name" value="AA-Vitamin_Transporters"/>
</dbReference>
<feature type="transmembrane region" description="Helical" evidence="6">
    <location>
        <begin position="281"/>
        <end position="299"/>
    </location>
</feature>
<sequence length="303" mass="31708">MIKPVRGDSATQAVRDPLAQLAPVLFVLIWSTGFIMARLVTPHADPLSFLALRYLLVIALLAPVAWWFGAQWPATLRDWRDGLIAGVLLHGIYLGGVFWAVDGGLPAGIAALIVGLQPLATAMLVGLTLGEKVSPLRWLGIAVGFAGALLVILPRLGVETGLPPGAVGIVLIAMLSITLGTIWQKRTGGAQDVRTNTVVHFVGAALVTLPVALLIEENRVPMIPDVIFGLAWSVLVMSIGGIFLLLALIRRGAVAGVAALLYLVPPCSALMAWLLFGETLAPVQIAGMAIAAIGVAIASRARA</sequence>
<evidence type="ECO:0000313" key="11">
    <source>
        <dbReference type="Proteomes" id="UP000182800"/>
    </source>
</evidence>
<feature type="transmembrane region" description="Helical" evidence="6">
    <location>
        <begin position="227"/>
        <end position="246"/>
    </location>
</feature>
<evidence type="ECO:0000256" key="2">
    <source>
        <dbReference type="ARBA" id="ARBA00007362"/>
    </source>
</evidence>
<accession>A0A0P7XNK5</accession>
<name>A0A0P7XNK5_9HYPH</name>
<feature type="domain" description="EamA" evidence="7">
    <location>
        <begin position="169"/>
        <end position="299"/>
    </location>
</feature>
<keyword evidence="3 6" id="KW-0812">Transmembrane</keyword>
<dbReference type="EMBL" id="LJSX01000037">
    <property type="protein sequence ID" value="KPQ09029.1"/>
    <property type="molecule type" value="Genomic_DNA"/>
</dbReference>
<evidence type="ECO:0000256" key="4">
    <source>
        <dbReference type="ARBA" id="ARBA00022989"/>
    </source>
</evidence>
<dbReference type="EMBL" id="FMBM01000001">
    <property type="protein sequence ID" value="SCC79632.1"/>
    <property type="molecule type" value="Genomic_DNA"/>
</dbReference>
<dbReference type="Proteomes" id="UP000050497">
    <property type="component" value="Unassembled WGS sequence"/>
</dbReference>
<comment type="similarity">
    <text evidence="2">Belongs to the EamA transporter family.</text>
</comment>
<comment type="subcellular location">
    <subcellularLocation>
        <location evidence="1">Membrane</location>
        <topology evidence="1">Multi-pass membrane protein</topology>
    </subcellularLocation>
</comment>
<dbReference type="PANTHER" id="PTHR32322:SF2">
    <property type="entry name" value="EAMA DOMAIN-CONTAINING PROTEIN"/>
    <property type="match status" value="1"/>
</dbReference>
<keyword evidence="5 6" id="KW-0472">Membrane</keyword>
<evidence type="ECO:0000256" key="5">
    <source>
        <dbReference type="ARBA" id="ARBA00023136"/>
    </source>
</evidence>
<dbReference type="Gene3D" id="1.10.3730.20">
    <property type="match status" value="1"/>
</dbReference>
<feature type="transmembrane region" description="Helical" evidence="6">
    <location>
        <begin position="82"/>
        <end position="101"/>
    </location>
</feature>
<dbReference type="PATRIC" id="fig|1653334.4.peg.1288"/>
<dbReference type="InterPro" id="IPR000620">
    <property type="entry name" value="EamA_dom"/>
</dbReference>
<keyword evidence="4 6" id="KW-1133">Transmembrane helix</keyword>
<feature type="transmembrane region" description="Helical" evidence="6">
    <location>
        <begin position="21"/>
        <end position="40"/>
    </location>
</feature>
<feature type="transmembrane region" description="Helical" evidence="6">
    <location>
        <begin position="195"/>
        <end position="215"/>
    </location>
</feature>
<evidence type="ECO:0000313" key="10">
    <source>
        <dbReference type="Proteomes" id="UP000050497"/>
    </source>
</evidence>
<reference evidence="9 11" key="2">
    <citation type="submission" date="2016-08" db="EMBL/GenBank/DDBJ databases">
        <authorList>
            <person name="Varghese N."/>
            <person name="Submissions Spin"/>
        </authorList>
    </citation>
    <scope>NUCLEOTIDE SEQUENCE [LARGE SCALE GENOMIC DNA]</scope>
    <source>
        <strain evidence="9 11">HL-109</strain>
    </source>
</reference>
<evidence type="ECO:0000313" key="9">
    <source>
        <dbReference type="EMBL" id="SCC79632.1"/>
    </source>
</evidence>
<feature type="transmembrane region" description="Helical" evidence="6">
    <location>
        <begin position="253"/>
        <end position="275"/>
    </location>
</feature>
<reference evidence="8 10" key="1">
    <citation type="submission" date="2015-09" db="EMBL/GenBank/DDBJ databases">
        <title>Identification and resolution of microdiversity through metagenomic sequencing of parallel consortia.</title>
        <authorList>
            <person name="Nelson W.C."/>
            <person name="Romine M.F."/>
            <person name="Lindemann S.R."/>
        </authorList>
    </citation>
    <scope>NUCLEOTIDE SEQUENCE [LARGE SCALE GENOMIC DNA]</scope>
    <source>
        <strain evidence="8">HL-109</strain>
    </source>
</reference>
<feature type="transmembrane region" description="Helical" evidence="6">
    <location>
        <begin position="52"/>
        <end position="70"/>
    </location>
</feature>
<dbReference type="OrthoDB" id="9809509at2"/>
<organism evidence="8 10">
    <name type="scientific">Saliniramus fredricksonii</name>
    <dbReference type="NCBI Taxonomy" id="1653334"/>
    <lineage>
        <taxon>Bacteria</taxon>
        <taxon>Pseudomonadati</taxon>
        <taxon>Pseudomonadota</taxon>
        <taxon>Alphaproteobacteria</taxon>
        <taxon>Hyphomicrobiales</taxon>
        <taxon>Salinarimonadaceae</taxon>
        <taxon>Saliniramus</taxon>
    </lineage>
</organism>
<protein>
    <submittedName>
        <fullName evidence="8">Putative permease, DMT superfamily</fullName>
    </submittedName>
    <submittedName>
        <fullName evidence="9">Threonine/homoserine efflux transporter RhtA</fullName>
    </submittedName>
</protein>
<feature type="domain" description="EamA" evidence="7">
    <location>
        <begin position="24"/>
        <end position="152"/>
    </location>
</feature>
<dbReference type="Pfam" id="PF00892">
    <property type="entry name" value="EamA"/>
    <property type="match status" value="2"/>
</dbReference>
<evidence type="ECO:0000256" key="3">
    <source>
        <dbReference type="ARBA" id="ARBA00022692"/>
    </source>
</evidence>
<evidence type="ECO:0000259" key="7">
    <source>
        <dbReference type="Pfam" id="PF00892"/>
    </source>
</evidence>
<dbReference type="PANTHER" id="PTHR32322">
    <property type="entry name" value="INNER MEMBRANE TRANSPORTER"/>
    <property type="match status" value="1"/>
</dbReference>
<proteinExistence type="inferred from homology"/>
<feature type="transmembrane region" description="Helical" evidence="6">
    <location>
        <begin position="165"/>
        <end position="183"/>
    </location>
</feature>
<keyword evidence="11" id="KW-1185">Reference proteome</keyword>
<dbReference type="STRING" id="1653334.GA0071312_1056"/>
<gene>
    <name evidence="9" type="ORF">GA0071312_1056</name>
    <name evidence="8" type="ORF">HLUCCO17_16630</name>
</gene>
<dbReference type="InterPro" id="IPR037185">
    <property type="entry name" value="EmrE-like"/>
</dbReference>